<reference evidence="18 19" key="1">
    <citation type="submission" date="2021-08" db="EMBL/GenBank/DDBJ databases">
        <title>Draft genome sequence of Spirulina subsalsa with high tolerance to salinity and hype-accumulation of phycocyanin.</title>
        <authorList>
            <person name="Pei H."/>
            <person name="Jiang L."/>
        </authorList>
    </citation>
    <scope>NUCLEOTIDE SEQUENCE [LARGE SCALE GENOMIC DNA]</scope>
    <source>
        <strain evidence="18 19">FACHB-351</strain>
    </source>
</reference>
<keyword evidence="4" id="KW-1134">Transmembrane beta strand</keyword>
<evidence type="ECO:0000259" key="15">
    <source>
        <dbReference type="Pfam" id="PF02563"/>
    </source>
</evidence>
<keyword evidence="13" id="KW-0998">Cell outer membrane</keyword>
<dbReference type="Proteomes" id="UP001526426">
    <property type="component" value="Unassembled WGS sequence"/>
</dbReference>
<evidence type="ECO:0000256" key="11">
    <source>
        <dbReference type="ARBA" id="ARBA00023136"/>
    </source>
</evidence>
<accession>A0ABT3L9W2</accession>
<organism evidence="18 19">
    <name type="scientific">Spirulina subsalsa FACHB-351</name>
    <dbReference type="NCBI Taxonomy" id="234711"/>
    <lineage>
        <taxon>Bacteria</taxon>
        <taxon>Bacillati</taxon>
        <taxon>Cyanobacteriota</taxon>
        <taxon>Cyanophyceae</taxon>
        <taxon>Spirulinales</taxon>
        <taxon>Spirulinaceae</taxon>
        <taxon>Spirulina</taxon>
    </lineage>
</organism>
<keyword evidence="14" id="KW-0449">Lipoprotein</keyword>
<dbReference type="Gene3D" id="3.10.560.10">
    <property type="entry name" value="Outer membrane lipoprotein wza domain like"/>
    <property type="match status" value="3"/>
</dbReference>
<dbReference type="InterPro" id="IPR003715">
    <property type="entry name" value="Poly_export_N"/>
</dbReference>
<keyword evidence="11" id="KW-0472">Membrane</keyword>
<proteinExistence type="inferred from homology"/>
<dbReference type="PANTHER" id="PTHR33619">
    <property type="entry name" value="POLYSACCHARIDE EXPORT PROTEIN GFCE-RELATED"/>
    <property type="match status" value="1"/>
</dbReference>
<evidence type="ECO:0000256" key="8">
    <source>
        <dbReference type="ARBA" id="ARBA00023047"/>
    </source>
</evidence>
<evidence type="ECO:0000256" key="1">
    <source>
        <dbReference type="ARBA" id="ARBA00004571"/>
    </source>
</evidence>
<sequence>MNLSVASSMSHFLKISIFTIGGWIILNSSGHHPTLASLPGESLHGGARELTPTQKNEEVNLPLPPVEISQESAPPPFLISQATSELRVGVGDRLGIQFLTSPQYNTEAILQPMGSIELIGVGNLFILGMTLEQVEGAIAQVYQSAQLLENPPVRVTLLERPRATVPSLDPLPTLREERLEDPYTLGAGDQISIEIFQVPQYSGQHEILVNGMVNLPQLGSLSLQGMTLEEASQAIANAYENRRILRQPQVTIRLLNTRSVRVSLAGEVNRPGSYTMERQGSLFPTLTQALNTAGGITQLANLSAVEIRRPQRNAPDKIIRANLWDFVQQGNRANDPTLRDGDTIFLPTVTETNLAEMSRIPTISFNANAERPLNIVVIGEVFRPGPYTVTGAARTGAAGLPGGGGMAGVPPTVTRAIQVAGGIKPQADIRRIQIRRRTNLEEERIVEVNLWELLREGDSLQDVVLQEGDTVFVPIAPELNPEEAIQIAEASFSPDTIGVRVVGEIRGNGALRIPPNTPLNQAIVEAGGFNIRAHTRSVELVRLNPNGTVTRRTIEIDFGAPINDDNNPALRNNDVILVRRSTLATVSDTLSEITRPLDQTLGLFLFPLRIFNIFN</sequence>
<dbReference type="Pfam" id="PF22461">
    <property type="entry name" value="SLBB_2"/>
    <property type="match status" value="1"/>
</dbReference>
<gene>
    <name evidence="18" type="ORF">K4A83_18760</name>
</gene>
<comment type="caution">
    <text evidence="18">The sequence shown here is derived from an EMBL/GenBank/DDBJ whole genome shotgun (WGS) entry which is preliminary data.</text>
</comment>
<keyword evidence="3" id="KW-0813">Transport</keyword>
<keyword evidence="7" id="KW-0732">Signal</keyword>
<name>A0ABT3L9W2_9CYAN</name>
<evidence type="ECO:0000256" key="2">
    <source>
        <dbReference type="ARBA" id="ARBA00009450"/>
    </source>
</evidence>
<dbReference type="Pfam" id="PF02563">
    <property type="entry name" value="Poly_export"/>
    <property type="match status" value="2"/>
</dbReference>
<feature type="domain" description="Soluble ligand binding" evidence="16">
    <location>
        <begin position="499"/>
        <end position="551"/>
    </location>
</feature>
<comment type="subcellular location">
    <subcellularLocation>
        <location evidence="1">Cell outer membrane</location>
        <topology evidence="1">Multi-pass membrane protein</topology>
    </subcellularLocation>
</comment>
<evidence type="ECO:0000259" key="17">
    <source>
        <dbReference type="Pfam" id="PF22461"/>
    </source>
</evidence>
<comment type="similarity">
    <text evidence="2">Belongs to the BexD/CtrA/VexA family.</text>
</comment>
<keyword evidence="10" id="KW-0626">Porin</keyword>
<feature type="domain" description="Polysaccharide export protein N-terminal" evidence="15">
    <location>
        <begin position="180"/>
        <end position="254"/>
    </location>
</feature>
<dbReference type="InterPro" id="IPR049712">
    <property type="entry name" value="Poly_export"/>
</dbReference>
<evidence type="ECO:0000256" key="12">
    <source>
        <dbReference type="ARBA" id="ARBA00023139"/>
    </source>
</evidence>
<dbReference type="RefSeq" id="WP_265266205.1">
    <property type="nucleotide sequence ID" value="NZ_JAIHOM010000124.1"/>
</dbReference>
<evidence type="ECO:0000313" key="18">
    <source>
        <dbReference type="EMBL" id="MCW6038300.1"/>
    </source>
</evidence>
<evidence type="ECO:0000256" key="9">
    <source>
        <dbReference type="ARBA" id="ARBA00023065"/>
    </source>
</evidence>
<evidence type="ECO:0000256" key="5">
    <source>
        <dbReference type="ARBA" id="ARBA00022597"/>
    </source>
</evidence>
<dbReference type="EMBL" id="JAIHOM010000124">
    <property type="protein sequence ID" value="MCW6038300.1"/>
    <property type="molecule type" value="Genomic_DNA"/>
</dbReference>
<keyword evidence="9" id="KW-0406">Ion transport</keyword>
<evidence type="ECO:0000256" key="14">
    <source>
        <dbReference type="ARBA" id="ARBA00023288"/>
    </source>
</evidence>
<evidence type="ECO:0000256" key="4">
    <source>
        <dbReference type="ARBA" id="ARBA00022452"/>
    </source>
</evidence>
<dbReference type="InterPro" id="IPR054765">
    <property type="entry name" value="SLBB_dom"/>
</dbReference>
<keyword evidence="8" id="KW-0625">Polysaccharide transport</keyword>
<evidence type="ECO:0000313" key="19">
    <source>
        <dbReference type="Proteomes" id="UP001526426"/>
    </source>
</evidence>
<evidence type="ECO:0000256" key="13">
    <source>
        <dbReference type="ARBA" id="ARBA00023237"/>
    </source>
</evidence>
<evidence type="ECO:0000259" key="16">
    <source>
        <dbReference type="Pfam" id="PF10531"/>
    </source>
</evidence>
<feature type="domain" description="SLBB" evidence="17">
    <location>
        <begin position="261"/>
        <end position="345"/>
    </location>
</feature>
<keyword evidence="6" id="KW-0812">Transmembrane</keyword>
<evidence type="ECO:0000256" key="7">
    <source>
        <dbReference type="ARBA" id="ARBA00022729"/>
    </source>
</evidence>
<dbReference type="PANTHER" id="PTHR33619:SF3">
    <property type="entry name" value="POLYSACCHARIDE EXPORT PROTEIN GFCE-RELATED"/>
    <property type="match status" value="1"/>
</dbReference>
<protein>
    <submittedName>
        <fullName evidence="18">Polysaccharide biosynthesis/export family protein</fullName>
    </submittedName>
</protein>
<keyword evidence="12" id="KW-0564">Palmitate</keyword>
<evidence type="ECO:0000256" key="10">
    <source>
        <dbReference type="ARBA" id="ARBA00023114"/>
    </source>
</evidence>
<evidence type="ECO:0000256" key="6">
    <source>
        <dbReference type="ARBA" id="ARBA00022692"/>
    </source>
</evidence>
<dbReference type="Pfam" id="PF10531">
    <property type="entry name" value="SLBB"/>
    <property type="match status" value="1"/>
</dbReference>
<feature type="domain" description="Polysaccharide export protein N-terminal" evidence="15">
    <location>
        <begin position="81"/>
        <end position="157"/>
    </location>
</feature>
<evidence type="ECO:0000256" key="3">
    <source>
        <dbReference type="ARBA" id="ARBA00022448"/>
    </source>
</evidence>
<keyword evidence="19" id="KW-1185">Reference proteome</keyword>
<dbReference type="InterPro" id="IPR019554">
    <property type="entry name" value="Soluble_ligand-bd"/>
</dbReference>
<keyword evidence="5" id="KW-0762">Sugar transport</keyword>